<evidence type="ECO:0000313" key="2">
    <source>
        <dbReference type="Ensembl" id="ENSECAP00000028316.1"/>
    </source>
</evidence>
<feature type="domain" description="Cyclic nucleotide-binding" evidence="1">
    <location>
        <begin position="323"/>
        <end position="437"/>
    </location>
</feature>
<dbReference type="OrthoDB" id="5966510at2759"/>
<evidence type="ECO:0000259" key="1">
    <source>
        <dbReference type="PROSITE" id="PS50042"/>
    </source>
</evidence>
<dbReference type="InterPro" id="IPR018490">
    <property type="entry name" value="cNMP-bd_dom_sf"/>
</dbReference>
<dbReference type="PaxDb" id="9796-ENSECAP00000028316"/>
<name>A0A3Q2H5G3_HORSE</name>
<organism evidence="2 3">
    <name type="scientific">Equus caballus</name>
    <name type="common">Horse</name>
    <dbReference type="NCBI Taxonomy" id="9796"/>
    <lineage>
        <taxon>Eukaryota</taxon>
        <taxon>Metazoa</taxon>
        <taxon>Chordata</taxon>
        <taxon>Craniata</taxon>
        <taxon>Vertebrata</taxon>
        <taxon>Euteleostomi</taxon>
        <taxon>Mammalia</taxon>
        <taxon>Eutheria</taxon>
        <taxon>Laurasiatheria</taxon>
        <taxon>Perissodactyla</taxon>
        <taxon>Equidae</taxon>
        <taxon>Equus</taxon>
    </lineage>
</organism>
<dbReference type="VGNC" id="VGNC:16657">
    <property type="gene designation" value="CNBD1"/>
</dbReference>
<dbReference type="CDD" id="cd00038">
    <property type="entry name" value="CAP_ED"/>
    <property type="match status" value="1"/>
</dbReference>
<dbReference type="FunCoup" id="A0A3Q2H5G3">
    <property type="interactions" value="4"/>
</dbReference>
<proteinExistence type="predicted"/>
<dbReference type="Gene3D" id="2.60.120.10">
    <property type="entry name" value="Jelly Rolls"/>
    <property type="match status" value="2"/>
</dbReference>
<keyword evidence="3" id="KW-1185">Reference proteome</keyword>
<dbReference type="Bgee" id="ENSECAG00000026864">
    <property type="expression patterns" value="Expressed in testis and 3 other cell types or tissues"/>
</dbReference>
<dbReference type="PROSITE" id="PS50042">
    <property type="entry name" value="CNMP_BINDING_3"/>
    <property type="match status" value="1"/>
</dbReference>
<evidence type="ECO:0000313" key="3">
    <source>
        <dbReference type="Proteomes" id="UP000002281"/>
    </source>
</evidence>
<sequence length="516" mass="59124">MPLSSVPAAILAHMMAIENVPPPPLRSLPSLKMSRHIDYGQLNALCQTRGLQYNQSYCSILSSHNFFIKQYPKIFPQQKIRLPKLFKQEVNRKPTEGTEESQAQQPAEDSHNVAVYIKKARGGHTLYGPKKSEENFVEFLAILKKLPVHRTPSEHNTVWRTLRTIPNLTSQLSDEHLKILSKNIISETWVKGSTVIANDGFYIILKGLARPQTRVYKSLVEENESKASFIAQNYHSFVFDEDFKNSLLAGLRIPSCDSMLGQWSTFGTLEVIAQTESIAKYAVVMEEDCEILRIPAKDCTKLKLEEKKLENKQKVKLIRQCPYYEEWPTLSIYELVGLIKWKKFPPGHVIVESGSIISFVAYINSGYCNVYRSIVGLVKLQSKRAKKVRKLVYMGQLKEEESFGEISVLLQLPFTCTIVTGKEVEMAIIEDKDIFELDPVTKQLMLQTAQPTFGHLTDEDVKNEYLQEEKQKEWENFKDKTMKESLYYGGIIPGFGKWSHQWTSIPRNLKDSLISY</sequence>
<dbReference type="PANTHER" id="PTHR23011:SF32">
    <property type="entry name" value="CYCLIC NUCLEOTIDE-BINDING DOMAIN-CONTAINING PROTEIN 1"/>
    <property type="match status" value="1"/>
</dbReference>
<dbReference type="InterPro" id="IPR014710">
    <property type="entry name" value="RmlC-like_jellyroll"/>
</dbReference>
<reference evidence="2" key="3">
    <citation type="submission" date="2025-09" db="UniProtKB">
        <authorList>
            <consortium name="Ensembl"/>
        </authorList>
    </citation>
    <scope>IDENTIFICATION</scope>
    <source>
        <strain evidence="2">Thoroughbred</strain>
    </source>
</reference>
<dbReference type="InterPro" id="IPR000595">
    <property type="entry name" value="cNMP-bd_dom"/>
</dbReference>
<reference evidence="2" key="2">
    <citation type="submission" date="2025-08" db="UniProtKB">
        <authorList>
            <consortium name="Ensembl"/>
        </authorList>
    </citation>
    <scope>IDENTIFICATION</scope>
    <source>
        <strain evidence="2">Thoroughbred</strain>
    </source>
</reference>
<dbReference type="AlphaFoldDB" id="A0A3Q2H5G3"/>
<dbReference type="STRING" id="9796.ENSECAP00000028316"/>
<protein>
    <submittedName>
        <fullName evidence="2">Cyclic nucleotide binding domain containing 1</fullName>
    </submittedName>
</protein>
<dbReference type="OMA" id="HGGHILY"/>
<evidence type="ECO:0000313" key="4">
    <source>
        <dbReference type="VGNC" id="VGNC:16657"/>
    </source>
</evidence>
<dbReference type="PANTHER" id="PTHR23011">
    <property type="entry name" value="CYCLIC NUCLEOTIDE-BINDING DOMAIN CONTAINING PROTEIN"/>
    <property type="match status" value="1"/>
</dbReference>
<dbReference type="GeneTree" id="ENSGT00390000001688"/>
<gene>
    <name evidence="2 4" type="primary">CNBD1</name>
</gene>
<dbReference type="InParanoid" id="A0A3Q2H5G3"/>
<dbReference type="SUPFAM" id="SSF51206">
    <property type="entry name" value="cAMP-binding domain-like"/>
    <property type="match status" value="2"/>
</dbReference>
<reference evidence="2 3" key="1">
    <citation type="journal article" date="2009" name="Science">
        <title>Genome sequence, comparative analysis, and population genetics of the domestic horse.</title>
        <authorList>
            <consortium name="Broad Institute Genome Sequencing Platform"/>
            <consortium name="Broad Institute Whole Genome Assembly Team"/>
            <person name="Wade C.M."/>
            <person name="Giulotto E."/>
            <person name="Sigurdsson S."/>
            <person name="Zoli M."/>
            <person name="Gnerre S."/>
            <person name="Imsland F."/>
            <person name="Lear T.L."/>
            <person name="Adelson D.L."/>
            <person name="Bailey E."/>
            <person name="Bellone R.R."/>
            <person name="Bloecker H."/>
            <person name="Distl O."/>
            <person name="Edgar R.C."/>
            <person name="Garber M."/>
            <person name="Leeb T."/>
            <person name="Mauceli E."/>
            <person name="MacLeod J.N."/>
            <person name="Penedo M.C.T."/>
            <person name="Raison J.M."/>
            <person name="Sharpe T."/>
            <person name="Vogel J."/>
            <person name="Andersson L."/>
            <person name="Antczak D.F."/>
            <person name="Biagi T."/>
            <person name="Binns M.M."/>
            <person name="Chowdhary B.P."/>
            <person name="Coleman S.J."/>
            <person name="Della Valle G."/>
            <person name="Fryc S."/>
            <person name="Guerin G."/>
            <person name="Hasegawa T."/>
            <person name="Hill E.W."/>
            <person name="Jurka J."/>
            <person name="Kiialainen A."/>
            <person name="Lindgren G."/>
            <person name="Liu J."/>
            <person name="Magnani E."/>
            <person name="Mickelson J.R."/>
            <person name="Murray J."/>
            <person name="Nergadze S.G."/>
            <person name="Onofrio R."/>
            <person name="Pedroni S."/>
            <person name="Piras M.F."/>
            <person name="Raudsepp T."/>
            <person name="Rocchi M."/>
            <person name="Roeed K.H."/>
            <person name="Ryder O.A."/>
            <person name="Searle S."/>
            <person name="Skow L."/>
            <person name="Swinburne J.E."/>
            <person name="Syvaenen A.C."/>
            <person name="Tozaki T."/>
            <person name="Valberg S.J."/>
            <person name="Vaudin M."/>
            <person name="White J.R."/>
            <person name="Zody M.C."/>
            <person name="Lander E.S."/>
            <person name="Lindblad-Toh K."/>
        </authorList>
    </citation>
    <scope>NUCLEOTIDE SEQUENCE [LARGE SCALE GENOMIC DNA]</scope>
    <source>
        <strain evidence="2 3">Thoroughbred</strain>
    </source>
</reference>
<accession>A0A3Q2H5G3</accession>
<dbReference type="Proteomes" id="UP000002281">
    <property type="component" value="Chromosome 9"/>
</dbReference>
<dbReference type="Ensembl" id="ENSECAT00000058676.3">
    <property type="protein sequence ID" value="ENSECAP00000028316.1"/>
    <property type="gene ID" value="ENSECAG00000026864.4"/>
</dbReference>